<protein>
    <submittedName>
        <fullName evidence="10">AI-2E family transporter</fullName>
    </submittedName>
</protein>
<gene>
    <name evidence="10" type="ORF">Pme01_09910</name>
</gene>
<dbReference type="Proteomes" id="UP000599074">
    <property type="component" value="Unassembled WGS sequence"/>
</dbReference>
<keyword evidence="6 9" id="KW-1133">Transmembrane helix</keyword>
<evidence type="ECO:0000256" key="8">
    <source>
        <dbReference type="SAM" id="MobiDB-lite"/>
    </source>
</evidence>
<accession>A0A8J3WZM1</accession>
<evidence type="ECO:0000256" key="9">
    <source>
        <dbReference type="SAM" id="Phobius"/>
    </source>
</evidence>
<feature type="transmembrane region" description="Helical" evidence="9">
    <location>
        <begin position="295"/>
        <end position="320"/>
    </location>
</feature>
<keyword evidence="4" id="KW-1003">Cell membrane</keyword>
<feature type="transmembrane region" description="Helical" evidence="9">
    <location>
        <begin position="93"/>
        <end position="114"/>
    </location>
</feature>
<dbReference type="AlphaFoldDB" id="A0A8J3WZM1"/>
<comment type="similarity">
    <text evidence="2">Belongs to the autoinducer-2 exporter (AI-2E) (TC 2.A.86) family.</text>
</comment>
<dbReference type="PANTHER" id="PTHR21716:SF53">
    <property type="entry name" value="PERMEASE PERM-RELATED"/>
    <property type="match status" value="1"/>
</dbReference>
<name>A0A8J3WZM1_9ACTN</name>
<evidence type="ECO:0000256" key="4">
    <source>
        <dbReference type="ARBA" id="ARBA00022475"/>
    </source>
</evidence>
<keyword evidence="3" id="KW-0813">Transport</keyword>
<dbReference type="Pfam" id="PF01594">
    <property type="entry name" value="AI-2E_transport"/>
    <property type="match status" value="1"/>
</dbReference>
<dbReference type="GO" id="GO:0055085">
    <property type="term" value="P:transmembrane transport"/>
    <property type="evidence" value="ECO:0007669"/>
    <property type="project" value="TreeGrafter"/>
</dbReference>
<feature type="transmembrane region" description="Helical" evidence="9">
    <location>
        <begin position="268"/>
        <end position="289"/>
    </location>
</feature>
<evidence type="ECO:0000256" key="3">
    <source>
        <dbReference type="ARBA" id="ARBA00022448"/>
    </source>
</evidence>
<feature type="transmembrane region" description="Helical" evidence="9">
    <location>
        <begin position="327"/>
        <end position="343"/>
    </location>
</feature>
<feature type="compositionally biased region" description="Pro residues" evidence="8">
    <location>
        <begin position="38"/>
        <end position="48"/>
    </location>
</feature>
<dbReference type="EMBL" id="BOON01000006">
    <property type="protein sequence ID" value="GII21394.1"/>
    <property type="molecule type" value="Genomic_DNA"/>
</dbReference>
<evidence type="ECO:0000256" key="1">
    <source>
        <dbReference type="ARBA" id="ARBA00004651"/>
    </source>
</evidence>
<feature type="transmembrane region" description="Helical" evidence="9">
    <location>
        <begin position="126"/>
        <end position="149"/>
    </location>
</feature>
<comment type="subcellular location">
    <subcellularLocation>
        <location evidence="1">Cell membrane</location>
        <topology evidence="1">Multi-pass membrane protein</topology>
    </subcellularLocation>
</comment>
<dbReference type="PANTHER" id="PTHR21716">
    <property type="entry name" value="TRANSMEMBRANE PROTEIN"/>
    <property type="match status" value="1"/>
</dbReference>
<evidence type="ECO:0000313" key="10">
    <source>
        <dbReference type="EMBL" id="GII21394.1"/>
    </source>
</evidence>
<evidence type="ECO:0000256" key="2">
    <source>
        <dbReference type="ARBA" id="ARBA00009773"/>
    </source>
</evidence>
<dbReference type="GO" id="GO:0005886">
    <property type="term" value="C:plasma membrane"/>
    <property type="evidence" value="ECO:0007669"/>
    <property type="project" value="UniProtKB-SubCell"/>
</dbReference>
<evidence type="ECO:0000256" key="5">
    <source>
        <dbReference type="ARBA" id="ARBA00022692"/>
    </source>
</evidence>
<reference evidence="10" key="1">
    <citation type="submission" date="2021-01" db="EMBL/GenBank/DDBJ databases">
        <title>Whole genome shotgun sequence of Planosporangium mesophilum NBRC 109066.</title>
        <authorList>
            <person name="Komaki H."/>
            <person name="Tamura T."/>
        </authorList>
    </citation>
    <scope>NUCLEOTIDE SEQUENCE</scope>
    <source>
        <strain evidence="10">NBRC 109066</strain>
    </source>
</reference>
<evidence type="ECO:0000313" key="11">
    <source>
        <dbReference type="Proteomes" id="UP000599074"/>
    </source>
</evidence>
<keyword evidence="5 9" id="KW-0812">Transmembrane</keyword>
<sequence length="430" mass="45356">MAQFEQVRANIRRAYAAIRPAREVTPPDLQEPAVDPVPVEPSPAPLAPPTVTSRDDEAVPRGLRIATAWSWRLLVLAAAAALVLWLVGRLKDVLIPVSIALLLSALLAPAVGWLRRRVRLPRSLAVAVVLIGGVAAVGGVLTLVVTQFVNSFPALAANATEGIRTIQRSLRTGPLHLSNDQLTGIADAAQNWLNSHRDTLTSGALSTATTAVDVLFTTLLVLFTTFFFLRDGRRIWQFVVGLLPSMAREPLGAAGEASWSTLVSYVRATVLVAFIDAVGIGLALAGLRVQLAFPLAALVFLGAFIPIVGATVSGAVAVLVALVTKDWVSALLVLAAVVLVQQLEGHILQPLIMGRAVAIHPLAVILAIATGLLLAGIMGALIAVPLVAILNTAIRRLVGHHRQTVAQPVVMPPDEVVLPPNDRPAQTTVN</sequence>
<feature type="transmembrane region" description="Helical" evidence="9">
    <location>
        <begin position="204"/>
        <end position="229"/>
    </location>
</feature>
<dbReference type="InterPro" id="IPR002549">
    <property type="entry name" value="AI-2E-like"/>
</dbReference>
<proteinExistence type="inferred from homology"/>
<feature type="region of interest" description="Disordered" evidence="8">
    <location>
        <begin position="26"/>
        <end position="55"/>
    </location>
</feature>
<feature type="transmembrane region" description="Helical" evidence="9">
    <location>
        <begin position="363"/>
        <end position="390"/>
    </location>
</feature>
<comment type="caution">
    <text evidence="10">The sequence shown here is derived from an EMBL/GenBank/DDBJ whole genome shotgun (WGS) entry which is preliminary data.</text>
</comment>
<organism evidence="10 11">
    <name type="scientific">Planosporangium mesophilum</name>
    <dbReference type="NCBI Taxonomy" id="689768"/>
    <lineage>
        <taxon>Bacteria</taxon>
        <taxon>Bacillati</taxon>
        <taxon>Actinomycetota</taxon>
        <taxon>Actinomycetes</taxon>
        <taxon>Micromonosporales</taxon>
        <taxon>Micromonosporaceae</taxon>
        <taxon>Planosporangium</taxon>
    </lineage>
</organism>
<keyword evidence="11" id="KW-1185">Reference proteome</keyword>
<evidence type="ECO:0000256" key="6">
    <source>
        <dbReference type="ARBA" id="ARBA00022989"/>
    </source>
</evidence>
<feature type="transmembrane region" description="Helical" evidence="9">
    <location>
        <begin position="69"/>
        <end position="87"/>
    </location>
</feature>
<evidence type="ECO:0000256" key="7">
    <source>
        <dbReference type="ARBA" id="ARBA00023136"/>
    </source>
</evidence>
<keyword evidence="7 9" id="KW-0472">Membrane</keyword>